<dbReference type="Pfam" id="PF12849">
    <property type="entry name" value="PBP_like_2"/>
    <property type="match status" value="1"/>
</dbReference>
<gene>
    <name evidence="3" type="ORF">Cylst_1288</name>
</gene>
<dbReference type="STRING" id="56107.Cylst_1288"/>
<dbReference type="InterPro" id="IPR024370">
    <property type="entry name" value="PBP_domain"/>
</dbReference>
<name>K9WUV6_9NOST</name>
<dbReference type="HOGENOM" id="CLU_026228_1_1_3"/>
<dbReference type="RefSeq" id="WP_015206835.1">
    <property type="nucleotide sequence ID" value="NC_019757.1"/>
</dbReference>
<feature type="domain" description="PBP" evidence="2">
    <location>
        <begin position="68"/>
        <end position="308"/>
    </location>
</feature>
<dbReference type="Gene3D" id="3.40.190.10">
    <property type="entry name" value="Periplasmic binding protein-like II"/>
    <property type="match status" value="2"/>
</dbReference>
<dbReference type="Proteomes" id="UP000010475">
    <property type="component" value="Chromosome"/>
</dbReference>
<dbReference type="PANTHER" id="PTHR30570">
    <property type="entry name" value="PERIPLASMIC PHOSPHATE BINDING COMPONENT OF PHOSPHATE ABC TRANSPORTER"/>
    <property type="match status" value="1"/>
</dbReference>
<keyword evidence="1" id="KW-0732">Signal</keyword>
<accession>K9WUV6</accession>
<reference evidence="3 4" key="1">
    <citation type="submission" date="2012-06" db="EMBL/GenBank/DDBJ databases">
        <title>Finished chromosome of genome of Cylindrospermum stagnale PCC 7417.</title>
        <authorList>
            <consortium name="US DOE Joint Genome Institute"/>
            <person name="Gugger M."/>
            <person name="Coursin T."/>
            <person name="Rippka R."/>
            <person name="Tandeau De Marsac N."/>
            <person name="Huntemann M."/>
            <person name="Wei C.-L."/>
            <person name="Han J."/>
            <person name="Detter J.C."/>
            <person name="Han C."/>
            <person name="Tapia R."/>
            <person name="Chen A."/>
            <person name="Kyrpides N."/>
            <person name="Mavromatis K."/>
            <person name="Markowitz V."/>
            <person name="Szeto E."/>
            <person name="Ivanova N."/>
            <person name="Pagani I."/>
            <person name="Pati A."/>
            <person name="Goodwin L."/>
            <person name="Nordberg H.P."/>
            <person name="Cantor M.N."/>
            <person name="Hua S.X."/>
            <person name="Woyke T."/>
            <person name="Kerfeld C.A."/>
        </authorList>
    </citation>
    <scope>NUCLEOTIDE SEQUENCE [LARGE SCALE GENOMIC DNA]</scope>
    <source>
        <strain evidence="3 4">PCC 7417</strain>
    </source>
</reference>
<dbReference type="EMBL" id="CP003642">
    <property type="protein sequence ID" value="AFZ23579.1"/>
    <property type="molecule type" value="Genomic_DNA"/>
</dbReference>
<evidence type="ECO:0000259" key="2">
    <source>
        <dbReference type="Pfam" id="PF12849"/>
    </source>
</evidence>
<dbReference type="KEGG" id="csg:Cylst_1288"/>
<dbReference type="PATRIC" id="fig|56107.3.peg.1459"/>
<dbReference type="InterPro" id="IPR050811">
    <property type="entry name" value="Phosphate_ABC_transporter"/>
</dbReference>
<dbReference type="eggNOG" id="COG0226">
    <property type="taxonomic scope" value="Bacteria"/>
</dbReference>
<organism evidence="3 4">
    <name type="scientific">Cylindrospermum stagnale PCC 7417</name>
    <dbReference type="NCBI Taxonomy" id="56107"/>
    <lineage>
        <taxon>Bacteria</taxon>
        <taxon>Bacillati</taxon>
        <taxon>Cyanobacteriota</taxon>
        <taxon>Cyanophyceae</taxon>
        <taxon>Nostocales</taxon>
        <taxon>Nostocaceae</taxon>
        <taxon>Cylindrospermum</taxon>
    </lineage>
</organism>
<dbReference type="SUPFAM" id="SSF53850">
    <property type="entry name" value="Periplasmic binding protein-like II"/>
    <property type="match status" value="1"/>
</dbReference>
<protein>
    <submittedName>
        <fullName evidence="3">ABC-type phosphate transport system, periplasmic component</fullName>
    </submittedName>
</protein>
<evidence type="ECO:0000313" key="4">
    <source>
        <dbReference type="Proteomes" id="UP000010475"/>
    </source>
</evidence>
<keyword evidence="4" id="KW-1185">Reference proteome</keyword>
<dbReference type="PANTHER" id="PTHR30570:SF1">
    <property type="entry name" value="PHOSPHATE-BINDING PROTEIN PSTS"/>
    <property type="match status" value="1"/>
</dbReference>
<dbReference type="AlphaFoldDB" id="K9WUV6"/>
<evidence type="ECO:0000313" key="3">
    <source>
        <dbReference type="EMBL" id="AFZ23579.1"/>
    </source>
</evidence>
<dbReference type="OrthoDB" id="9790048at2"/>
<proteinExistence type="predicted"/>
<evidence type="ECO:0000256" key="1">
    <source>
        <dbReference type="ARBA" id="ARBA00022729"/>
    </source>
</evidence>
<sequence length="351" mass="38520">MVLLLTACTQGSKTSKAKIDNQASADKTSKADLGIQQVERKLVKPPSTQDSAKQGIVLPEVKPLELEGTLAISGTQVVFPISQAIVQRFIQDGYPNKIDLAGIDTQVGFKLFCEEKKADIFNAVRPITSQESAVCAKSGVEPIGFQIATDAVTIVVSSQNNFVPNNLTRDEMAKVFTVEKWSDVNPKWPAELIKRIVPAGAGTGDSVELFAQAILKGNVSQLINAANTISYDYVEQLHSEALINPYMVGFLEYSSYKQNRDKLKAIAIDGVAPEQSGYPLTRPLYIYADVKAIQQRPEVKGFVNYYLTNVNEEIPNLGYFPVKATVLDESKTKFLQVKGNQELLKEASKKN</sequence>